<organism evidence="2">
    <name type="scientific">Aspergillus flavus</name>
    <dbReference type="NCBI Taxonomy" id="5059"/>
    <lineage>
        <taxon>Eukaryota</taxon>
        <taxon>Fungi</taxon>
        <taxon>Dikarya</taxon>
        <taxon>Ascomycota</taxon>
        <taxon>Pezizomycotina</taxon>
        <taxon>Eurotiomycetes</taxon>
        <taxon>Eurotiomycetidae</taxon>
        <taxon>Eurotiales</taxon>
        <taxon>Aspergillaceae</taxon>
        <taxon>Aspergillus</taxon>
        <taxon>Aspergillus subgen. Circumdati</taxon>
    </lineage>
</organism>
<proteinExistence type="predicted"/>
<dbReference type="Proteomes" id="UP000325434">
    <property type="component" value="Unassembled WGS sequence"/>
</dbReference>
<reference evidence="2" key="1">
    <citation type="submission" date="2019-04" db="EMBL/GenBank/DDBJ databases">
        <title>Friends and foes A comparative genomics study of 23 Aspergillus species from section Flavi.</title>
        <authorList>
            <consortium name="DOE Joint Genome Institute"/>
            <person name="Kjaerbolling I."/>
            <person name="Vesth T."/>
            <person name="Frisvad J.C."/>
            <person name="Nybo J.L."/>
            <person name="Theobald S."/>
            <person name="Kildgaard S."/>
            <person name="Isbrandt T."/>
            <person name="Kuo A."/>
            <person name="Sato A."/>
            <person name="Lyhne E.K."/>
            <person name="Kogle M.E."/>
            <person name="Wiebenga A."/>
            <person name="Kun R.S."/>
            <person name="Lubbers R.J."/>
            <person name="Makela M.R."/>
            <person name="Barry K."/>
            <person name="Chovatia M."/>
            <person name="Clum A."/>
            <person name="Daum C."/>
            <person name="Haridas S."/>
            <person name="He G."/>
            <person name="LaButti K."/>
            <person name="Lipzen A."/>
            <person name="Mondo S."/>
            <person name="Riley R."/>
            <person name="Salamov A."/>
            <person name="Simmons B.A."/>
            <person name="Magnuson J.K."/>
            <person name="Henrissat B."/>
            <person name="Mortensen U.H."/>
            <person name="Larsen T.O."/>
            <person name="Devries R.P."/>
            <person name="Grigoriev I.V."/>
            <person name="Machida M."/>
            <person name="Baker S.E."/>
            <person name="Andersen M.R."/>
        </authorList>
    </citation>
    <scope>NUCLEOTIDE SEQUENCE [LARGE SCALE GENOMIC DNA]</scope>
    <source>
        <strain evidence="2">CBS 121.62</strain>
    </source>
</reference>
<evidence type="ECO:0000313" key="2">
    <source>
        <dbReference type="EMBL" id="KAB8249520.1"/>
    </source>
</evidence>
<evidence type="ECO:0000259" key="1">
    <source>
        <dbReference type="Pfam" id="PF06985"/>
    </source>
</evidence>
<dbReference type="EMBL" id="ML734571">
    <property type="protein sequence ID" value="KAB8249520.1"/>
    <property type="molecule type" value="Genomic_DNA"/>
</dbReference>
<protein>
    <recommendedName>
        <fullName evidence="1">Heterokaryon incompatibility domain-containing protein</fullName>
    </recommendedName>
</protein>
<dbReference type="VEuPathDB" id="FungiDB:F9C07_1379800"/>
<dbReference type="PANTHER" id="PTHR33112">
    <property type="entry name" value="DOMAIN PROTEIN, PUTATIVE-RELATED"/>
    <property type="match status" value="1"/>
</dbReference>
<feature type="domain" description="Heterokaryon incompatibility" evidence="1">
    <location>
        <begin position="232"/>
        <end position="332"/>
    </location>
</feature>
<sequence>MSDYMDVSHKWCKNRMEKWVLTALQRPVGGVAAKALSVKNRSDPWVGTRHNHISVRRFYTSYRVSKDHASTVTVFIQVTLFLNEVLGLKGPSDLPSQSADKYWISTVIPCYYSQSSNYCLVSIMLCATCQQLFKNPEWKGVHHADIESLNNAARTIPSSSIMLNSAIRNRSSSLPLHEAIASGRRWLDECLDGHELCPKNTQPSSYPDLLLELDGSTVRVISPVERKISGPYVALSYCCRDSNSDFLRLSASNKEAFEKGISCSELPTAFREAVDLVQGISIQYLWIDALCKIPQFQSHEEHSSGWAELEVIYANSIFNLALATVENPTESCLGGCPSHVGLPFQVETSGLIGDDVRTVVPYRYYPNSLYHQPLGNRAESMQERFWSPRVLSIGLGELFWDCTQLQNASESLPQGPAAMARWTKLRQTVIPRTSDRMKLEEFWWLMVEEYSDCELAHPETHKLAGLSYIANQLASTLDDVYIAGHFWRTLSYSLNWRVDPQLAPVRERSRKPQRIANMVKNKVDERKLEAPSWSWASMDGTVYISRPWNFASLAYVEAYTLAPVMSDKNVKGARSARLIIRTYCREVHWIDGKPMIPQNLWTPLENFHWFRARLDDEHDTPANGTRLLLAALTENDRMCTWEGLVLQQLKAEEDIYQRIGHFQFHRIPAEEPRETWQDDYRKCNLGSLIDRYVKHENYTWGAICTGIESDLMNTRVTLYTLVV</sequence>
<accession>A0A5N6H8K8</accession>
<dbReference type="InterPro" id="IPR010730">
    <property type="entry name" value="HET"/>
</dbReference>
<dbReference type="Pfam" id="PF06985">
    <property type="entry name" value="HET"/>
    <property type="match status" value="1"/>
</dbReference>
<dbReference type="AlphaFoldDB" id="A0A5N6H8K8"/>
<name>A0A5N6H8K8_ASPFL</name>
<gene>
    <name evidence="2" type="ORF">BDV35DRAFT_378132</name>
</gene>
<dbReference type="VEuPathDB" id="FungiDB:AFLA_006740"/>
<dbReference type="PANTHER" id="PTHR33112:SF16">
    <property type="entry name" value="HETEROKARYON INCOMPATIBILITY DOMAIN-CONTAINING PROTEIN"/>
    <property type="match status" value="1"/>
</dbReference>